<evidence type="ECO:0000313" key="3">
    <source>
        <dbReference type="EMBL" id="GAA5494332.1"/>
    </source>
</evidence>
<reference evidence="3 4" key="1">
    <citation type="submission" date="2024-02" db="EMBL/GenBank/DDBJ databases">
        <title>Rubritalea halochordaticola NBRC 107102.</title>
        <authorList>
            <person name="Ichikawa N."/>
            <person name="Katano-Makiyama Y."/>
            <person name="Hidaka K."/>
        </authorList>
    </citation>
    <scope>NUCLEOTIDE SEQUENCE [LARGE SCALE GENOMIC DNA]</scope>
    <source>
        <strain evidence="3 4">NBRC 107102</strain>
    </source>
</reference>
<dbReference type="RefSeq" id="WP_346187313.1">
    <property type="nucleotide sequence ID" value="NZ_BAABRL010000001.1"/>
</dbReference>
<accession>A0ABP9V135</accession>
<name>A0ABP9V135_9BACT</name>
<dbReference type="PANTHER" id="PTHR30203:SF24">
    <property type="entry name" value="BLR4935 PROTEIN"/>
    <property type="match status" value="1"/>
</dbReference>
<dbReference type="PANTHER" id="PTHR30203">
    <property type="entry name" value="OUTER MEMBRANE CATION EFFLUX PROTEIN"/>
    <property type="match status" value="1"/>
</dbReference>
<keyword evidence="4" id="KW-1185">Reference proteome</keyword>
<dbReference type="SUPFAM" id="SSF56954">
    <property type="entry name" value="Outer membrane efflux proteins (OEP)"/>
    <property type="match status" value="1"/>
</dbReference>
<protein>
    <recommendedName>
        <fullName evidence="5">TolC family protein</fullName>
    </recommendedName>
</protein>
<dbReference type="InterPro" id="IPR010131">
    <property type="entry name" value="MdtP/NodT-like"/>
</dbReference>
<keyword evidence="2" id="KW-0175">Coiled coil</keyword>
<dbReference type="PROSITE" id="PS51257">
    <property type="entry name" value="PROKAR_LIPOPROTEIN"/>
    <property type="match status" value="1"/>
</dbReference>
<evidence type="ECO:0000313" key="4">
    <source>
        <dbReference type="Proteomes" id="UP001424741"/>
    </source>
</evidence>
<dbReference type="Pfam" id="PF02321">
    <property type="entry name" value="OEP"/>
    <property type="match status" value="1"/>
</dbReference>
<feature type="coiled-coil region" evidence="2">
    <location>
        <begin position="123"/>
        <end position="150"/>
    </location>
</feature>
<dbReference type="InterPro" id="IPR003423">
    <property type="entry name" value="OMP_efflux"/>
</dbReference>
<sequence length="434" mass="47404">MKPYITLCLAWIPLAVSCSNQSEPFITATAELPADYLGKSTPLNTSKEVSLAELANRVASNNPQLRAARMRIREAQGQVVQSGRLSNPELGVGLNKSIPGSEGGMEVSFSQRFPVTNRLALEKRISKQQLAIAAEEVKTAERDLVAKAQEIAVEIILLRQKRSELNKQASLLETLANFITEAANRGELSPLDANQAQVEASSIKSKMNQLQSEENILLGKLRAYIGLSAGSPLSLSGSLPSARIPSQALALQNLSEYRAKQLEIEQAQQAIALAKANRYEDVEASTFASIDREEDAPEGLETEGVIGIGVKIPLQFYNRNEGNIASARARAARITLEKDALALELKQNAANFRTEMNGWISQNENITSSLIPLAQKNSKQLETAYRNGQAPFTSLLKARNQELDLENTKLENLAAFHKARVRYFAAIGKTSSTF</sequence>
<organism evidence="3 4">
    <name type="scientific">Rubritalea halochordaticola</name>
    <dbReference type="NCBI Taxonomy" id="714537"/>
    <lineage>
        <taxon>Bacteria</taxon>
        <taxon>Pseudomonadati</taxon>
        <taxon>Verrucomicrobiota</taxon>
        <taxon>Verrucomicrobiia</taxon>
        <taxon>Verrucomicrobiales</taxon>
        <taxon>Rubritaleaceae</taxon>
        <taxon>Rubritalea</taxon>
    </lineage>
</organism>
<dbReference type="Gene3D" id="1.20.1600.10">
    <property type="entry name" value="Outer membrane efflux proteins (OEP)"/>
    <property type="match status" value="1"/>
</dbReference>
<gene>
    <name evidence="3" type="ORF">Rhal01_00492</name>
</gene>
<evidence type="ECO:0000256" key="1">
    <source>
        <dbReference type="ARBA" id="ARBA00007613"/>
    </source>
</evidence>
<dbReference type="Proteomes" id="UP001424741">
    <property type="component" value="Unassembled WGS sequence"/>
</dbReference>
<comment type="caution">
    <text evidence="3">The sequence shown here is derived from an EMBL/GenBank/DDBJ whole genome shotgun (WGS) entry which is preliminary data.</text>
</comment>
<comment type="similarity">
    <text evidence="1">Belongs to the outer membrane factor (OMF) (TC 1.B.17) family.</text>
</comment>
<evidence type="ECO:0000256" key="2">
    <source>
        <dbReference type="SAM" id="Coils"/>
    </source>
</evidence>
<proteinExistence type="inferred from homology"/>
<evidence type="ECO:0008006" key="5">
    <source>
        <dbReference type="Google" id="ProtNLM"/>
    </source>
</evidence>
<dbReference type="EMBL" id="BAABRL010000001">
    <property type="protein sequence ID" value="GAA5494332.1"/>
    <property type="molecule type" value="Genomic_DNA"/>
</dbReference>